<dbReference type="InParanoid" id="A0A3N1HQV3"/>
<organism evidence="2 3">
    <name type="scientific">Pseudokineococcus lusitanus</name>
    <dbReference type="NCBI Taxonomy" id="763993"/>
    <lineage>
        <taxon>Bacteria</taxon>
        <taxon>Bacillati</taxon>
        <taxon>Actinomycetota</taxon>
        <taxon>Actinomycetes</taxon>
        <taxon>Kineosporiales</taxon>
        <taxon>Kineosporiaceae</taxon>
        <taxon>Pseudokineococcus</taxon>
    </lineage>
</organism>
<dbReference type="Pfam" id="PF02810">
    <property type="entry name" value="SEC-C"/>
    <property type="match status" value="1"/>
</dbReference>
<evidence type="ECO:0000259" key="1">
    <source>
        <dbReference type="Pfam" id="PF19348"/>
    </source>
</evidence>
<proteinExistence type="predicted"/>
<sequence>MARTTTRRPTGTTAEEVPVVGPREPCPCGSGKRYKLCHGRAARAAASQVVRRPFEGLPGETDLVCLREVVPAATATVRTTAEHGAQDVLLATVLPLARPGTRRSDGVAMVGLQSAGSSGDPSRDLAAALLAVLDLAPGEDLDARPAVTPATPRLQDVLDLSHPLTVRVHEGFRYWLAEGEEPTGLVAESMQRADAAVVPTERLTSVEGAYWCKVGERTHLRWAMPHDEEALLDALARLHAAGRSGLGEGTRYVGAFRALGVVVPVWDLAPDAVADDVEEPAAAFGAALAEALAVTEPLTADERRARAGVVSRQLTLR</sequence>
<dbReference type="OrthoDB" id="5512013at2"/>
<keyword evidence="3" id="KW-1185">Reference proteome</keyword>
<dbReference type="InterPro" id="IPR045970">
    <property type="entry name" value="DUF5926"/>
</dbReference>
<accession>A0A3N1HQV3</accession>
<evidence type="ECO:0000313" key="3">
    <source>
        <dbReference type="Proteomes" id="UP000276232"/>
    </source>
</evidence>
<feature type="domain" description="DUF5926" evidence="1">
    <location>
        <begin position="53"/>
        <end position="317"/>
    </location>
</feature>
<dbReference type="EMBL" id="RJKN01000002">
    <property type="protein sequence ID" value="ROP44893.1"/>
    <property type="molecule type" value="Genomic_DNA"/>
</dbReference>
<protein>
    <submittedName>
        <fullName evidence="2">SEC-C motif-containing protein</fullName>
    </submittedName>
</protein>
<gene>
    <name evidence="2" type="ORF">EDC03_1023</name>
</gene>
<dbReference type="Gene3D" id="3.10.450.50">
    <property type="match status" value="1"/>
</dbReference>
<dbReference type="Pfam" id="PF19348">
    <property type="entry name" value="DUF5926"/>
    <property type="match status" value="1"/>
</dbReference>
<name>A0A3N1HQV3_9ACTN</name>
<dbReference type="RefSeq" id="WP_123379306.1">
    <property type="nucleotide sequence ID" value="NZ_RJKN01000002.1"/>
</dbReference>
<dbReference type="Proteomes" id="UP000276232">
    <property type="component" value="Unassembled WGS sequence"/>
</dbReference>
<dbReference type="SUPFAM" id="SSF103642">
    <property type="entry name" value="Sec-C motif"/>
    <property type="match status" value="1"/>
</dbReference>
<evidence type="ECO:0000313" key="2">
    <source>
        <dbReference type="EMBL" id="ROP44893.1"/>
    </source>
</evidence>
<dbReference type="AlphaFoldDB" id="A0A3N1HQV3"/>
<reference evidence="2 3" key="1">
    <citation type="journal article" date="2015" name="Stand. Genomic Sci.">
        <title>Genomic Encyclopedia of Bacterial and Archaeal Type Strains, Phase III: the genomes of soil and plant-associated and newly described type strains.</title>
        <authorList>
            <person name="Whitman W.B."/>
            <person name="Woyke T."/>
            <person name="Klenk H.P."/>
            <person name="Zhou Y."/>
            <person name="Lilburn T.G."/>
            <person name="Beck B.J."/>
            <person name="De Vos P."/>
            <person name="Vandamme P."/>
            <person name="Eisen J.A."/>
            <person name="Garrity G."/>
            <person name="Hugenholtz P."/>
            <person name="Kyrpides N.C."/>
        </authorList>
    </citation>
    <scope>NUCLEOTIDE SEQUENCE [LARGE SCALE GENOMIC DNA]</scope>
    <source>
        <strain evidence="2 3">CECT 7306</strain>
    </source>
</reference>
<dbReference type="InterPro" id="IPR004027">
    <property type="entry name" value="SEC_C_motif"/>
</dbReference>
<comment type="caution">
    <text evidence="2">The sequence shown here is derived from an EMBL/GenBank/DDBJ whole genome shotgun (WGS) entry which is preliminary data.</text>
</comment>